<dbReference type="FunFam" id="3.40.30.10:FF:000123">
    <property type="entry name" value="Glutathione transferase o1"/>
    <property type="match status" value="1"/>
</dbReference>
<dbReference type="GO" id="GO:0005737">
    <property type="term" value="C:cytoplasm"/>
    <property type="evidence" value="ECO:0007669"/>
    <property type="project" value="TreeGrafter"/>
</dbReference>
<comment type="function">
    <text evidence="2">Conjugation of reduced glutathione to a wide number of exogenous and endogenous hydrophobic electrophiles.</text>
</comment>
<evidence type="ECO:0000256" key="4">
    <source>
        <dbReference type="ARBA" id="ARBA00011738"/>
    </source>
</evidence>
<keyword evidence="7" id="KW-1185">Reference proteome</keyword>
<evidence type="ECO:0000256" key="2">
    <source>
        <dbReference type="ARBA" id="ARBA00003701"/>
    </source>
</evidence>
<dbReference type="PANTHER" id="PTHR43968:SF6">
    <property type="entry name" value="GLUTATHIONE S-TRANSFERASE OMEGA"/>
    <property type="match status" value="1"/>
</dbReference>
<evidence type="ECO:0000313" key="7">
    <source>
        <dbReference type="Proteomes" id="UP000230066"/>
    </source>
</evidence>
<dbReference type="AlphaFoldDB" id="A0A4E0RYR4"/>
<proteinExistence type="inferred from homology"/>
<feature type="domain" description="GST N-terminal" evidence="5">
    <location>
        <begin position="15"/>
        <end position="94"/>
    </location>
</feature>
<evidence type="ECO:0000256" key="3">
    <source>
        <dbReference type="ARBA" id="ARBA00011067"/>
    </source>
</evidence>
<dbReference type="SFLD" id="SFLDG00358">
    <property type="entry name" value="Main_(cytGST)"/>
    <property type="match status" value="1"/>
</dbReference>
<dbReference type="Proteomes" id="UP000230066">
    <property type="component" value="Unassembled WGS sequence"/>
</dbReference>
<dbReference type="InterPro" id="IPR004046">
    <property type="entry name" value="GST_C"/>
</dbReference>
<dbReference type="Pfam" id="PF14497">
    <property type="entry name" value="GST_C_3"/>
    <property type="match status" value="1"/>
</dbReference>
<dbReference type="InterPro" id="IPR004045">
    <property type="entry name" value="Glutathione_S-Trfase_N"/>
</dbReference>
<protein>
    <submittedName>
        <fullName evidence="6">Glutathione S-transferase omega class</fullName>
    </submittedName>
</protein>
<comment type="caution">
    <text evidence="6">The sequence shown here is derived from an EMBL/GenBank/DDBJ whole genome shotgun (WGS) entry which is preliminary data.</text>
</comment>
<dbReference type="Pfam" id="PF13417">
    <property type="entry name" value="GST_N_3"/>
    <property type="match status" value="1"/>
</dbReference>
<dbReference type="SFLD" id="SFLDS00019">
    <property type="entry name" value="Glutathione_Transferase_(cytos"/>
    <property type="match status" value="1"/>
</dbReference>
<comment type="subunit">
    <text evidence="4">Homodimer.</text>
</comment>
<dbReference type="InterPro" id="IPR036249">
    <property type="entry name" value="Thioredoxin-like_sf"/>
</dbReference>
<evidence type="ECO:0000259" key="5">
    <source>
        <dbReference type="PROSITE" id="PS50404"/>
    </source>
</evidence>
<dbReference type="GO" id="GO:0004364">
    <property type="term" value="F:glutathione transferase activity"/>
    <property type="evidence" value="ECO:0007669"/>
    <property type="project" value="UniProtKB-EC"/>
</dbReference>
<dbReference type="InterPro" id="IPR050983">
    <property type="entry name" value="GST_Omega/HSP26"/>
</dbReference>
<evidence type="ECO:0000256" key="1">
    <source>
        <dbReference type="ARBA" id="ARBA00002446"/>
    </source>
</evidence>
<dbReference type="Gene3D" id="1.20.1050.10">
    <property type="match status" value="1"/>
</dbReference>
<dbReference type="EMBL" id="JXXN02000404">
    <property type="protein sequence ID" value="THD27507.1"/>
    <property type="molecule type" value="Genomic_DNA"/>
</dbReference>
<dbReference type="SUPFAM" id="SSF47616">
    <property type="entry name" value="GST C-terminal domain-like"/>
    <property type="match status" value="1"/>
</dbReference>
<dbReference type="InterPro" id="IPR040079">
    <property type="entry name" value="Glutathione_S-Trfase"/>
</dbReference>
<evidence type="ECO:0000313" key="6">
    <source>
        <dbReference type="EMBL" id="THD27507.1"/>
    </source>
</evidence>
<organism evidence="6 7">
    <name type="scientific">Fasciola hepatica</name>
    <name type="common">Liver fluke</name>
    <dbReference type="NCBI Taxonomy" id="6192"/>
    <lineage>
        <taxon>Eukaryota</taxon>
        <taxon>Metazoa</taxon>
        <taxon>Spiralia</taxon>
        <taxon>Lophotrochozoa</taxon>
        <taxon>Platyhelminthes</taxon>
        <taxon>Trematoda</taxon>
        <taxon>Digenea</taxon>
        <taxon>Plagiorchiida</taxon>
        <taxon>Echinostomata</taxon>
        <taxon>Echinostomatoidea</taxon>
        <taxon>Fasciolidae</taxon>
        <taxon>Fasciola</taxon>
    </lineage>
</organism>
<accession>A0A4E0RYR4</accession>
<dbReference type="PANTHER" id="PTHR43968">
    <property type="match status" value="1"/>
</dbReference>
<dbReference type="Gene3D" id="3.40.30.10">
    <property type="entry name" value="Glutaredoxin"/>
    <property type="match status" value="1"/>
</dbReference>
<name>A0A4E0RYR4_FASHE</name>
<comment type="similarity">
    <text evidence="3">Belongs to the GST superfamily. Omega family.</text>
</comment>
<dbReference type="SMR" id="A0A4E0RYR4"/>
<dbReference type="PROSITE" id="PS50404">
    <property type="entry name" value="GST_NTER"/>
    <property type="match status" value="1"/>
</dbReference>
<dbReference type="SUPFAM" id="SSF52833">
    <property type="entry name" value="Thioredoxin-like"/>
    <property type="match status" value="1"/>
</dbReference>
<comment type="function">
    <text evidence="1">GST isoenzymes appear to play a central role in the parasite detoxification system. Other functions are also suspected including a role in increasing the solubility of haematin in the parasite gut.</text>
</comment>
<gene>
    <name evidence="6" type="ORF">D915_001421</name>
</gene>
<reference evidence="6" key="1">
    <citation type="submission" date="2019-03" db="EMBL/GenBank/DDBJ databases">
        <title>Improved annotation for the trematode Fasciola hepatica.</title>
        <authorList>
            <person name="Choi Y.-J."/>
            <person name="Martin J."/>
            <person name="Mitreva M."/>
        </authorList>
    </citation>
    <scope>NUCLEOTIDE SEQUENCE [LARGE SCALE GENOMIC DNA]</scope>
</reference>
<dbReference type="InterPro" id="IPR036282">
    <property type="entry name" value="Glutathione-S-Trfase_C_sf"/>
</dbReference>
<sequence length="240" mass="27325">MHLKNGDPKPTIKPNHCTLFGFRFCPYVDRVRIVLQYYNVPHDNVWIHLYSKPDWYLELYPVGKVPLLITKEGKTIVESDAIIRYLDETIGNKSLMSLCGEAEFERAGKLASKLMAQSHGILFGASVAEANASAYRDVCQEINDTIKGPYLLGDKLTLADFLLFSHVNHFEPIMARLDGLAPSDVHDLKATDQYRTKWPRLTTFLDVMRRLPCVLTVREPSQKLALFAETYRQGQPNPDL</sequence>